<dbReference type="Proteomes" id="UP000298663">
    <property type="component" value="Unassembled WGS sequence"/>
</dbReference>
<reference evidence="4 5" key="1">
    <citation type="journal article" date="2015" name="Genome Biol.">
        <title>Comparative genomics of Steinernema reveals deeply conserved gene regulatory networks.</title>
        <authorList>
            <person name="Dillman A.R."/>
            <person name="Macchietto M."/>
            <person name="Porter C.F."/>
            <person name="Rogers A."/>
            <person name="Williams B."/>
            <person name="Antoshechkin I."/>
            <person name="Lee M.M."/>
            <person name="Goodwin Z."/>
            <person name="Lu X."/>
            <person name="Lewis E.E."/>
            <person name="Goodrich-Blair H."/>
            <person name="Stock S.P."/>
            <person name="Adams B.J."/>
            <person name="Sternberg P.W."/>
            <person name="Mortazavi A."/>
        </authorList>
    </citation>
    <scope>NUCLEOTIDE SEQUENCE [LARGE SCALE GENOMIC DNA]</scope>
    <source>
        <strain evidence="4 5">ALL</strain>
    </source>
</reference>
<dbReference type="PROSITE" id="PS50157">
    <property type="entry name" value="ZINC_FINGER_C2H2_2"/>
    <property type="match status" value="1"/>
</dbReference>
<feature type="compositionally biased region" description="Basic and acidic residues" evidence="2">
    <location>
        <begin position="36"/>
        <end position="52"/>
    </location>
</feature>
<keyword evidence="5" id="KW-1185">Reference proteome</keyword>
<organism evidence="4 5">
    <name type="scientific">Steinernema carpocapsae</name>
    <name type="common">Entomopathogenic nematode</name>
    <dbReference type="NCBI Taxonomy" id="34508"/>
    <lineage>
        <taxon>Eukaryota</taxon>
        <taxon>Metazoa</taxon>
        <taxon>Ecdysozoa</taxon>
        <taxon>Nematoda</taxon>
        <taxon>Chromadorea</taxon>
        <taxon>Rhabditida</taxon>
        <taxon>Tylenchina</taxon>
        <taxon>Panagrolaimomorpha</taxon>
        <taxon>Strongyloidoidea</taxon>
        <taxon>Steinernematidae</taxon>
        <taxon>Steinernema</taxon>
    </lineage>
</organism>
<gene>
    <name evidence="4" type="ORF">L596_008604</name>
</gene>
<feature type="region of interest" description="Disordered" evidence="2">
    <location>
        <begin position="18"/>
        <end position="76"/>
    </location>
</feature>
<keyword evidence="1" id="KW-0862">Zinc</keyword>
<dbReference type="EMBL" id="AZBU02000002">
    <property type="protein sequence ID" value="TKR94305.1"/>
    <property type="molecule type" value="Genomic_DNA"/>
</dbReference>
<keyword evidence="1" id="KW-0863">Zinc-finger</keyword>
<proteinExistence type="predicted"/>
<dbReference type="InterPro" id="IPR013087">
    <property type="entry name" value="Znf_C2H2_type"/>
</dbReference>
<evidence type="ECO:0000313" key="5">
    <source>
        <dbReference type="Proteomes" id="UP000298663"/>
    </source>
</evidence>
<dbReference type="AlphaFoldDB" id="A0A4V6A6C7"/>
<keyword evidence="1" id="KW-0479">Metal-binding</keyword>
<evidence type="ECO:0000256" key="2">
    <source>
        <dbReference type="SAM" id="MobiDB-lite"/>
    </source>
</evidence>
<evidence type="ECO:0000256" key="1">
    <source>
        <dbReference type="PROSITE-ProRule" id="PRU00042"/>
    </source>
</evidence>
<comment type="caution">
    <text evidence="4">The sequence shown here is derived from an EMBL/GenBank/DDBJ whole genome shotgun (WGS) entry which is preliminary data.</text>
</comment>
<dbReference type="SUPFAM" id="SSF57667">
    <property type="entry name" value="beta-beta-alpha zinc fingers"/>
    <property type="match status" value="1"/>
</dbReference>
<accession>A0A4V6A6C7</accession>
<name>A0A4V6A6C7_STECR</name>
<reference evidence="4 5" key="2">
    <citation type="journal article" date="2019" name="G3 (Bethesda)">
        <title>Hybrid Assembly of the Genome of the Entomopathogenic Nematode Steinernema carpocapsae Identifies the X-Chromosome.</title>
        <authorList>
            <person name="Serra L."/>
            <person name="Macchietto M."/>
            <person name="Macias-Munoz A."/>
            <person name="McGill C.J."/>
            <person name="Rodriguez I.M."/>
            <person name="Rodriguez B."/>
            <person name="Murad R."/>
            <person name="Mortazavi A."/>
        </authorList>
    </citation>
    <scope>NUCLEOTIDE SEQUENCE [LARGE SCALE GENOMIC DNA]</scope>
    <source>
        <strain evidence="4 5">ALL</strain>
    </source>
</reference>
<sequence>MQEAAFCCGECDFHSESREALDEHQKATHAAENAVEEAREKTEEPTTTHDDGQNLVEEKEDDGEVQAEEEQCPCAP</sequence>
<evidence type="ECO:0000259" key="3">
    <source>
        <dbReference type="PROSITE" id="PS50157"/>
    </source>
</evidence>
<evidence type="ECO:0000313" key="4">
    <source>
        <dbReference type="EMBL" id="TKR94305.1"/>
    </source>
</evidence>
<feature type="domain" description="C2H2-type" evidence="3">
    <location>
        <begin position="6"/>
        <end position="34"/>
    </location>
</feature>
<feature type="compositionally biased region" description="Acidic residues" evidence="2">
    <location>
        <begin position="58"/>
        <end position="76"/>
    </location>
</feature>
<protein>
    <recommendedName>
        <fullName evidence="3">C2H2-type domain-containing protein</fullName>
    </recommendedName>
</protein>
<dbReference type="InterPro" id="IPR036236">
    <property type="entry name" value="Znf_C2H2_sf"/>
</dbReference>
<dbReference type="GO" id="GO:0008270">
    <property type="term" value="F:zinc ion binding"/>
    <property type="evidence" value="ECO:0007669"/>
    <property type="project" value="UniProtKB-KW"/>
</dbReference>